<evidence type="ECO:0000259" key="2">
    <source>
        <dbReference type="PROSITE" id="PS50883"/>
    </source>
</evidence>
<dbReference type="Proteomes" id="UP001336314">
    <property type="component" value="Unassembled WGS sequence"/>
</dbReference>
<feature type="transmembrane region" description="Helical" evidence="1">
    <location>
        <begin position="223"/>
        <end position="242"/>
    </location>
</feature>
<feature type="transmembrane region" description="Helical" evidence="1">
    <location>
        <begin position="279"/>
        <end position="301"/>
    </location>
</feature>
<dbReference type="Pfam" id="PF00563">
    <property type="entry name" value="EAL"/>
    <property type="match status" value="1"/>
</dbReference>
<dbReference type="EMBL" id="JAUHLI010000009">
    <property type="protein sequence ID" value="MEE2001777.1"/>
    <property type="molecule type" value="Genomic_DNA"/>
</dbReference>
<keyword evidence="5" id="KW-1185">Reference proteome</keyword>
<feature type="transmembrane region" description="Helical" evidence="1">
    <location>
        <begin position="192"/>
        <end position="211"/>
    </location>
</feature>
<dbReference type="InterPro" id="IPR000160">
    <property type="entry name" value="GGDEF_dom"/>
</dbReference>
<feature type="transmembrane region" description="Helical" evidence="1">
    <location>
        <begin position="132"/>
        <end position="150"/>
    </location>
</feature>
<evidence type="ECO:0000313" key="4">
    <source>
        <dbReference type="EMBL" id="MEE2001777.1"/>
    </source>
</evidence>
<dbReference type="Gene3D" id="3.30.70.270">
    <property type="match status" value="1"/>
</dbReference>
<evidence type="ECO:0000313" key="5">
    <source>
        <dbReference type="Proteomes" id="UP001336314"/>
    </source>
</evidence>
<reference evidence="4 5" key="1">
    <citation type="submission" date="2023-07" db="EMBL/GenBank/DDBJ databases">
        <title>Alkalimonas sp., MEB108 novel, alkaliphilic bacterium isolated from Lonar Lake, India.</title>
        <authorList>
            <person name="Joshi A."/>
            <person name="Thite S."/>
        </authorList>
    </citation>
    <scope>NUCLEOTIDE SEQUENCE [LARGE SCALE GENOMIC DNA]</scope>
    <source>
        <strain evidence="4 5">MEB108</strain>
    </source>
</reference>
<keyword evidence="1" id="KW-0472">Membrane</keyword>
<dbReference type="CDD" id="cd01948">
    <property type="entry name" value="EAL"/>
    <property type="match status" value="1"/>
</dbReference>
<proteinExistence type="predicted"/>
<sequence length="894" mass="101220">MHHAFQLVGEQKKAQIEPGQVVWLFVRLQYSGNTPLNSIIHYDFPLADQVTKVLFDRQQQRLLQHYHTGSDYPFAERLLPTPSFAFPLTLEPTQEVDIFLKIQDAGLVPLQLNLWQQEHFNAAQTQLSLIEGIIQGLLFALVLYNCYLLLRRQRSLYLYQAGCYLSLSLVIATLSGQAFAHIWPNQPEINSAILYVLSGLTLLCLNQFTYLALSSFQRLPWRWLFLLNQFLSLSLLFSPLFADGQLRVQLLLACSLTVLISNSFVSFTHFLQGHVTARFFALAWLCLLLCGGLLMVSEFGLLQLPLLWNQGLLAALIISMTLISYHYAHHQDTSDTTSHAGAPSLSQQSFGQLFFQQSNDAIFVTSETGQLLQANSRFYDLTGLTAATTSEQATRSTTTLLEKILPDWALLFPQVIQEDAPVIMQLNPDQAADNFVAVTAEFISMPGKEAEKVICAKLAPLSEEAYSKLRQQQLNETDNLTGLLNLSSFIALLQQALSANQAGALLQIDLIDFKRINDQCEQAAGDALLRQVAAKLQQELANQPLARVSADTFVAYLPDKGSQEAFIQSYRLLDELRGFRFIWQEHIFRFHISIGVLNLTPADSDASLALGRVAQACQQAKRKGYNRIHMHQPDDDEQPIKQSEQVEWETKVRDALNNNKFVLNLQYLKPLKPEEKSRYEVLLRYRADAGHLISAANFMPAARKAHLAQRIDRWVIEHYFAWLYQHQVQLNQTACSHLNISAASIIDPDFIHFVADRLHHYQLDANTICFEVDEYIAVEFLSSTVTFIQQARDLGCLICLDNFGSGLSTFNLLKQLPLDYLKIDANIMRKLTNEPLNMAVIRCIIDMAKSMGIEPIAPFIETEETYQLMKDYSVTLFQGYHLSKPCLLTEAFEP</sequence>
<organism evidence="4 5">
    <name type="scientific">Alkalimonas cellulosilytica</name>
    <dbReference type="NCBI Taxonomy" id="3058395"/>
    <lineage>
        <taxon>Bacteria</taxon>
        <taxon>Pseudomonadati</taxon>
        <taxon>Pseudomonadota</taxon>
        <taxon>Gammaproteobacteria</taxon>
        <taxon>Alkalimonas</taxon>
    </lineage>
</organism>
<dbReference type="Pfam" id="PF07695">
    <property type="entry name" value="7TMR-DISM_7TM"/>
    <property type="match status" value="1"/>
</dbReference>
<dbReference type="PANTHER" id="PTHR33121:SF23">
    <property type="entry name" value="CYCLIC DI-GMP PHOSPHODIESTERASE PDEB"/>
    <property type="match status" value="1"/>
</dbReference>
<dbReference type="PROSITE" id="PS50883">
    <property type="entry name" value="EAL"/>
    <property type="match status" value="1"/>
</dbReference>
<keyword evidence="1" id="KW-1133">Transmembrane helix</keyword>
<dbReference type="InterPro" id="IPR043128">
    <property type="entry name" value="Rev_trsase/Diguanyl_cyclase"/>
</dbReference>
<feature type="transmembrane region" description="Helical" evidence="1">
    <location>
        <begin position="248"/>
        <end position="267"/>
    </location>
</feature>
<keyword evidence="1" id="KW-0812">Transmembrane</keyword>
<dbReference type="SMART" id="SM00052">
    <property type="entry name" value="EAL"/>
    <property type="match status" value="1"/>
</dbReference>
<dbReference type="SMART" id="SM00267">
    <property type="entry name" value="GGDEF"/>
    <property type="match status" value="1"/>
</dbReference>
<comment type="caution">
    <text evidence="4">The sequence shown here is derived from an EMBL/GenBank/DDBJ whole genome shotgun (WGS) entry which is preliminary data.</text>
</comment>
<name>A0ABU7J6Y5_9GAMM</name>
<evidence type="ECO:0000259" key="3">
    <source>
        <dbReference type="PROSITE" id="PS50887"/>
    </source>
</evidence>
<dbReference type="Pfam" id="PF00990">
    <property type="entry name" value="GGDEF"/>
    <property type="match status" value="1"/>
</dbReference>
<gene>
    <name evidence="4" type="ORF">QWY20_09975</name>
</gene>
<accession>A0ABU7J6Y5</accession>
<dbReference type="InterPro" id="IPR035919">
    <property type="entry name" value="EAL_sf"/>
</dbReference>
<dbReference type="Gene3D" id="2.60.40.2380">
    <property type="match status" value="1"/>
</dbReference>
<dbReference type="CDD" id="cd01949">
    <property type="entry name" value="GGDEF"/>
    <property type="match status" value="1"/>
</dbReference>
<evidence type="ECO:0000256" key="1">
    <source>
        <dbReference type="SAM" id="Phobius"/>
    </source>
</evidence>
<dbReference type="NCBIfam" id="TIGR00254">
    <property type="entry name" value="GGDEF"/>
    <property type="match status" value="1"/>
</dbReference>
<dbReference type="InterPro" id="IPR000014">
    <property type="entry name" value="PAS"/>
</dbReference>
<dbReference type="InterPro" id="IPR011623">
    <property type="entry name" value="7TMR_DISM_rcpt_extracell_dom1"/>
</dbReference>
<dbReference type="InterPro" id="IPR050706">
    <property type="entry name" value="Cyclic-di-GMP_PDE-like"/>
</dbReference>
<dbReference type="InterPro" id="IPR029787">
    <property type="entry name" value="Nucleotide_cyclase"/>
</dbReference>
<dbReference type="Pfam" id="PF07696">
    <property type="entry name" value="7TMR-DISMED2"/>
    <property type="match status" value="1"/>
</dbReference>
<protein>
    <submittedName>
        <fullName evidence="4">EAL domain-containing protein</fullName>
    </submittedName>
</protein>
<dbReference type="SUPFAM" id="SSF55073">
    <property type="entry name" value="Nucleotide cyclase"/>
    <property type="match status" value="1"/>
</dbReference>
<dbReference type="InterPro" id="IPR011622">
    <property type="entry name" value="7TMR_DISM_rcpt_extracell_dom2"/>
</dbReference>
<feature type="transmembrane region" description="Helical" evidence="1">
    <location>
        <begin position="157"/>
        <end position="180"/>
    </location>
</feature>
<dbReference type="PROSITE" id="PS50887">
    <property type="entry name" value="GGDEF"/>
    <property type="match status" value="1"/>
</dbReference>
<feature type="domain" description="GGDEF" evidence="3">
    <location>
        <begin position="501"/>
        <end position="633"/>
    </location>
</feature>
<dbReference type="PANTHER" id="PTHR33121">
    <property type="entry name" value="CYCLIC DI-GMP PHOSPHODIESTERASE PDEF"/>
    <property type="match status" value="1"/>
</dbReference>
<dbReference type="SUPFAM" id="SSF141868">
    <property type="entry name" value="EAL domain-like"/>
    <property type="match status" value="1"/>
</dbReference>
<dbReference type="Gene3D" id="3.20.20.450">
    <property type="entry name" value="EAL domain"/>
    <property type="match status" value="1"/>
</dbReference>
<dbReference type="InterPro" id="IPR001633">
    <property type="entry name" value="EAL_dom"/>
</dbReference>
<dbReference type="Pfam" id="PF13188">
    <property type="entry name" value="PAS_8"/>
    <property type="match status" value="1"/>
</dbReference>
<feature type="domain" description="EAL" evidence="2">
    <location>
        <begin position="645"/>
        <end position="894"/>
    </location>
</feature>